<keyword evidence="4" id="KW-0677">Repeat</keyword>
<protein>
    <recommendedName>
        <fullName evidence="13">PKD domain-containing protein</fullName>
    </recommendedName>
</protein>
<dbReference type="PANTHER" id="PTHR46730">
    <property type="entry name" value="POLYCYSTIN-1"/>
    <property type="match status" value="1"/>
</dbReference>
<comment type="caution">
    <text evidence="11">The sequence shown here is derived from an EMBL/GenBank/DDBJ whole genome shotgun (WGS) entry which is preliminary data.</text>
</comment>
<evidence type="ECO:0000259" key="9">
    <source>
        <dbReference type="PROSITE" id="PS50025"/>
    </source>
</evidence>
<evidence type="ECO:0000256" key="5">
    <source>
        <dbReference type="ARBA" id="ARBA00022989"/>
    </source>
</evidence>
<dbReference type="Gene3D" id="2.60.120.200">
    <property type="match status" value="1"/>
</dbReference>
<dbReference type="SMART" id="SM00560">
    <property type="entry name" value="LamGL"/>
    <property type="match status" value="1"/>
</dbReference>
<feature type="domain" description="PKD" evidence="10">
    <location>
        <begin position="885"/>
        <end position="968"/>
    </location>
</feature>
<dbReference type="PROSITE" id="PS50025">
    <property type="entry name" value="LAM_G_DOMAIN"/>
    <property type="match status" value="1"/>
</dbReference>
<dbReference type="GO" id="GO:0005886">
    <property type="term" value="C:plasma membrane"/>
    <property type="evidence" value="ECO:0007669"/>
    <property type="project" value="TreeGrafter"/>
</dbReference>
<feature type="domain" description="PKD" evidence="10">
    <location>
        <begin position="972"/>
        <end position="1049"/>
    </location>
</feature>
<evidence type="ECO:0000256" key="8">
    <source>
        <dbReference type="SAM" id="MobiDB-lite"/>
    </source>
</evidence>
<keyword evidence="3" id="KW-0732">Signal</keyword>
<name>A0A4Q2EIA6_9ACTN</name>
<dbReference type="CDD" id="cd00110">
    <property type="entry name" value="LamG"/>
    <property type="match status" value="1"/>
</dbReference>
<evidence type="ECO:0000256" key="6">
    <source>
        <dbReference type="ARBA" id="ARBA00023136"/>
    </source>
</evidence>
<keyword evidence="7" id="KW-1015">Disulfide bond</keyword>
<dbReference type="RefSeq" id="WP_129458661.1">
    <property type="nucleotide sequence ID" value="NZ_PPCV01000004.1"/>
</dbReference>
<dbReference type="InterPro" id="IPR013320">
    <property type="entry name" value="ConA-like_dom_sf"/>
</dbReference>
<dbReference type="EMBL" id="PPCV01000004">
    <property type="protein sequence ID" value="RXW32436.1"/>
    <property type="molecule type" value="Genomic_DNA"/>
</dbReference>
<evidence type="ECO:0000256" key="4">
    <source>
        <dbReference type="ARBA" id="ARBA00022737"/>
    </source>
</evidence>
<keyword evidence="6" id="KW-0472">Membrane</keyword>
<dbReference type="GO" id="GO:0006816">
    <property type="term" value="P:calcium ion transport"/>
    <property type="evidence" value="ECO:0007669"/>
    <property type="project" value="TreeGrafter"/>
</dbReference>
<proteinExistence type="predicted"/>
<dbReference type="CDD" id="cd00146">
    <property type="entry name" value="PKD"/>
    <property type="match status" value="4"/>
</dbReference>
<dbReference type="InterPro" id="IPR006558">
    <property type="entry name" value="LamG-like"/>
</dbReference>
<gene>
    <name evidence="11" type="ORF">C1706_07830</name>
</gene>
<dbReference type="SUPFAM" id="SSF49899">
    <property type="entry name" value="Concanavalin A-like lectins/glucanases"/>
    <property type="match status" value="1"/>
</dbReference>
<dbReference type="InterPro" id="IPR022409">
    <property type="entry name" value="PKD/Chitinase_dom"/>
</dbReference>
<dbReference type="PANTHER" id="PTHR46730:SF4">
    <property type="entry name" value="POLYCYSTIC KIDNEY DISEASE PROTEIN 1-LIKE 1"/>
    <property type="match status" value="1"/>
</dbReference>
<sequence>MSDTTRVRGLGRRFLALATVFAVIMTGALVGNASLARADAALPSPAPLKQRDDQLATADELPTVQINDGYVWAQTTIGNTVYAVGQFSNVRPAGAPVNTWLTPRSNVLAYDITTGDLVTSFAPQVNGVVKSVTASPDGKRIYLGGSFSKVNGQDRWNIAAVDAATGALVSGFAPSVGGSGVYALATVGDTVYAGGLFTQANGVARKNLAAFNTGNGALLSWAPTTDLQVDAMVTADANSKLIIGGRFYQVNAQVQRGLAALSPSSGEIITSWQAPNTIKNGWNSGGQAGLTGIFALSSDANGVYGTGWAYTSWSIGNLEGTFAAEASTGAIRWVADCHGDHYGVYSTGSVVYATSHAHACETVGMWPELTPRTYRYAEAYTTAVGGVLPRSGSLGSSYMDWSGTPSPSAYNWFPDFTVGNTSGLGQAGLSITGASGFISIGGEFGTVNGKPTQGLTRFSTSPPGGNKQGPRVPGETWTPSATSSVPGAAFVTVPANWDRDDLLLTYELRRQGSSDVLDSTTAESTWWNQPTVTLRDVTAPLGSTQTYTVTAKDAAGNAVTSSPTTVRIASGTVESYANDVLGDGASLFWRLGGDNRDLAGFNTPIYGLGVRSESPGAIVGSAQDTRASNFGGNSWGYVSSTSTAPVADYSTELWFKTTTSRGGKLIGYGNSRTGQSGSYDRHVYMRNDGRLSFGVNPPGGGTTITSAQGYNDGRWHHVVSTLGTSGMRLYVDGALVANDATVTRGEPYTGYWRVGGDNLSNWPGIPSSSYFSGSIDDVSVYPSALTLAQVQHHYAIGLGQTPPVAAFRSQVNAASVSFDASETTTAAGQSVGSYAWDFGDGSTSTEGPITQHTYATPGTYQVTLTVADRAGVRATVENAVTAEAPNVPPQAAFSLDTAGLTVTADGSASADPDGRIAGYSWNWGDGSPASTTVNPAHSYRAPGTYTVTLTVTDDRGATVQRTQTVTVTHQAPTVSFTASANGLDVSADASATTAADGATVTYRWEWGDGSTSTGVRATHTYAKKGTYTVKLTATDSLGAKASDTTDVAINGVVYVASDTFGRDVSSGWGEAEVGGPWSAVFGAASAASVAQGVCTIRLDPGTTRNMALPQVSVKDSETQVTFSLDSAPASGGSYVGVLARQTQAGDYTVRVWMRSDGTAWLVAQRGSTVLTTVPVAKLTWDAGTRLHLAVQAEGSTPTTLRASLWADGSAQPETWQLITTDSTAGLQGPGASSVHFARGGSAASAATATFDDFSVRDLTQAQANEPPVAAFSSSASQLTVSVDGRGSRDPDGTIASYAWDFGDGTKGDGATASHTYRDAGTYTVTLTVTDAAGATNTVSHAVSVTAPPAGEEGVLAKDAFERTTTSGWGQADLGGAWSVSGGSAAAASVNGTEGVLTLAPGQTRNLTLPATTVRDATISFNASLDQAPSTGTTYFGVVARQVGSEQYLVRVWLRADGTVWLVTQRGGTTLNAAPVSGATWKAGDRFSVKVQVIGAGTTTLKAKVWSAGAAEPGAWQVTSTDATASLQKAGTVGVHAARGSTAQANAVIAFDDLVVATVE</sequence>
<keyword evidence="5" id="KW-1133">Transmembrane helix</keyword>
<dbReference type="InterPro" id="IPR013783">
    <property type="entry name" value="Ig-like_fold"/>
</dbReference>
<organism evidence="11 12">
    <name type="scientific">Propioniciclava flava</name>
    <dbReference type="NCBI Taxonomy" id="2072026"/>
    <lineage>
        <taxon>Bacteria</taxon>
        <taxon>Bacillati</taxon>
        <taxon>Actinomycetota</taxon>
        <taxon>Actinomycetes</taxon>
        <taxon>Propionibacteriales</taxon>
        <taxon>Propionibacteriaceae</taxon>
        <taxon>Propioniciclava</taxon>
    </lineage>
</organism>
<feature type="region of interest" description="Disordered" evidence="8">
    <location>
        <begin position="449"/>
        <end position="483"/>
    </location>
</feature>
<feature type="domain" description="PKD" evidence="10">
    <location>
        <begin position="1263"/>
        <end position="1351"/>
    </location>
</feature>
<dbReference type="GO" id="GO:0005261">
    <property type="term" value="F:monoatomic cation channel activity"/>
    <property type="evidence" value="ECO:0007669"/>
    <property type="project" value="TreeGrafter"/>
</dbReference>
<keyword evidence="2" id="KW-0812">Transmembrane</keyword>
<evidence type="ECO:0000256" key="2">
    <source>
        <dbReference type="ARBA" id="ARBA00022692"/>
    </source>
</evidence>
<dbReference type="OrthoDB" id="9802683at2"/>
<dbReference type="InterPro" id="IPR001791">
    <property type="entry name" value="Laminin_G"/>
</dbReference>
<keyword evidence="12" id="KW-1185">Reference proteome</keyword>
<evidence type="ECO:0008006" key="13">
    <source>
        <dbReference type="Google" id="ProtNLM"/>
    </source>
</evidence>
<dbReference type="Gene3D" id="2.60.40.10">
    <property type="entry name" value="Immunoglobulins"/>
    <property type="match status" value="4"/>
</dbReference>
<feature type="domain" description="Laminin G" evidence="9">
    <location>
        <begin position="627"/>
        <end position="804"/>
    </location>
</feature>
<evidence type="ECO:0000313" key="12">
    <source>
        <dbReference type="Proteomes" id="UP000290624"/>
    </source>
</evidence>
<evidence type="ECO:0000256" key="7">
    <source>
        <dbReference type="ARBA" id="ARBA00023157"/>
    </source>
</evidence>
<dbReference type="SUPFAM" id="SSF50998">
    <property type="entry name" value="Quinoprotein alcohol dehydrogenase-like"/>
    <property type="match status" value="1"/>
</dbReference>
<dbReference type="Gene3D" id="2.60.120.560">
    <property type="entry name" value="Exo-inulinase, domain 1"/>
    <property type="match status" value="2"/>
</dbReference>
<dbReference type="InterPro" id="IPR011047">
    <property type="entry name" value="Quinoprotein_ADH-like_sf"/>
</dbReference>
<evidence type="ECO:0000313" key="11">
    <source>
        <dbReference type="EMBL" id="RXW32436.1"/>
    </source>
</evidence>
<feature type="domain" description="PKD" evidence="10">
    <location>
        <begin position="803"/>
        <end position="885"/>
    </location>
</feature>
<dbReference type="PROSITE" id="PS50093">
    <property type="entry name" value="PKD"/>
    <property type="match status" value="4"/>
</dbReference>
<dbReference type="InterPro" id="IPR035986">
    <property type="entry name" value="PKD_dom_sf"/>
</dbReference>
<evidence type="ECO:0000256" key="1">
    <source>
        <dbReference type="ARBA" id="ARBA00004141"/>
    </source>
</evidence>
<dbReference type="InterPro" id="IPR000601">
    <property type="entry name" value="PKD_dom"/>
</dbReference>
<evidence type="ECO:0000259" key="10">
    <source>
        <dbReference type="PROSITE" id="PS50093"/>
    </source>
</evidence>
<dbReference type="Proteomes" id="UP000290624">
    <property type="component" value="Unassembled WGS sequence"/>
</dbReference>
<reference evidence="11 12" key="1">
    <citation type="submission" date="2018-01" db="EMBL/GenBank/DDBJ databases">
        <title>Lactibacter flavus gen. nov., sp. nov., a novel bacterium of the family Propionibacteriaceae isolated from raw milk and dairy products.</title>
        <authorList>
            <person name="Wenning M."/>
            <person name="Breitenwieser F."/>
            <person name="Huptas C."/>
            <person name="von Neubeck M."/>
            <person name="Busse H.-J."/>
            <person name="Scherer S."/>
        </authorList>
    </citation>
    <scope>NUCLEOTIDE SEQUENCE [LARGE SCALE GENOMIC DNA]</scope>
    <source>
        <strain evidence="11 12">VG341</strain>
    </source>
</reference>
<dbReference type="SMART" id="SM00282">
    <property type="entry name" value="LamG"/>
    <property type="match status" value="1"/>
</dbReference>
<comment type="subcellular location">
    <subcellularLocation>
        <location evidence="1">Membrane</location>
        <topology evidence="1">Multi-pass membrane protein</topology>
    </subcellularLocation>
</comment>
<dbReference type="GO" id="GO:0005975">
    <property type="term" value="P:carbohydrate metabolic process"/>
    <property type="evidence" value="ECO:0007669"/>
    <property type="project" value="UniProtKB-ARBA"/>
</dbReference>
<feature type="compositionally biased region" description="Polar residues" evidence="8">
    <location>
        <begin position="449"/>
        <end position="463"/>
    </location>
</feature>
<dbReference type="SUPFAM" id="SSF49299">
    <property type="entry name" value="PKD domain"/>
    <property type="match status" value="4"/>
</dbReference>
<dbReference type="SMART" id="SM00089">
    <property type="entry name" value="PKD"/>
    <property type="match status" value="4"/>
</dbReference>
<dbReference type="Pfam" id="PF18911">
    <property type="entry name" value="PKD_4"/>
    <property type="match status" value="4"/>
</dbReference>
<evidence type="ECO:0000256" key="3">
    <source>
        <dbReference type="ARBA" id="ARBA00022729"/>
    </source>
</evidence>
<dbReference type="Pfam" id="PF13385">
    <property type="entry name" value="Laminin_G_3"/>
    <property type="match status" value="1"/>
</dbReference>
<accession>A0A4Q2EIA6</accession>